<organism evidence="1">
    <name type="scientific">Sesamum radiatum</name>
    <name type="common">Black benniseed</name>
    <dbReference type="NCBI Taxonomy" id="300843"/>
    <lineage>
        <taxon>Eukaryota</taxon>
        <taxon>Viridiplantae</taxon>
        <taxon>Streptophyta</taxon>
        <taxon>Embryophyta</taxon>
        <taxon>Tracheophyta</taxon>
        <taxon>Spermatophyta</taxon>
        <taxon>Magnoliopsida</taxon>
        <taxon>eudicotyledons</taxon>
        <taxon>Gunneridae</taxon>
        <taxon>Pentapetalae</taxon>
        <taxon>asterids</taxon>
        <taxon>lamiids</taxon>
        <taxon>Lamiales</taxon>
        <taxon>Pedaliaceae</taxon>
        <taxon>Sesamum</taxon>
    </lineage>
</organism>
<dbReference type="EMBL" id="JACGWJ010000011">
    <property type="protein sequence ID" value="KAL0387682.1"/>
    <property type="molecule type" value="Genomic_DNA"/>
</dbReference>
<accession>A0AAW2S6N7</accession>
<evidence type="ECO:0000313" key="1">
    <source>
        <dbReference type="EMBL" id="KAL0387682.1"/>
    </source>
</evidence>
<protein>
    <submittedName>
        <fullName evidence="1">Uncharacterized protein</fullName>
    </submittedName>
</protein>
<gene>
    <name evidence="1" type="ORF">Sradi_2650000</name>
</gene>
<dbReference type="AlphaFoldDB" id="A0AAW2S6N7"/>
<proteinExistence type="predicted"/>
<comment type="caution">
    <text evidence="1">The sequence shown here is derived from an EMBL/GenBank/DDBJ whole genome shotgun (WGS) entry which is preliminary data.</text>
</comment>
<name>A0AAW2S6N7_SESRA</name>
<reference evidence="1" key="2">
    <citation type="journal article" date="2024" name="Plant">
        <title>Genomic evolution and insights into agronomic trait innovations of Sesamum species.</title>
        <authorList>
            <person name="Miao H."/>
            <person name="Wang L."/>
            <person name="Qu L."/>
            <person name="Liu H."/>
            <person name="Sun Y."/>
            <person name="Le M."/>
            <person name="Wang Q."/>
            <person name="Wei S."/>
            <person name="Zheng Y."/>
            <person name="Lin W."/>
            <person name="Duan Y."/>
            <person name="Cao H."/>
            <person name="Xiong S."/>
            <person name="Wang X."/>
            <person name="Wei L."/>
            <person name="Li C."/>
            <person name="Ma Q."/>
            <person name="Ju M."/>
            <person name="Zhao R."/>
            <person name="Li G."/>
            <person name="Mu C."/>
            <person name="Tian Q."/>
            <person name="Mei H."/>
            <person name="Zhang T."/>
            <person name="Gao T."/>
            <person name="Zhang H."/>
        </authorList>
    </citation>
    <scope>NUCLEOTIDE SEQUENCE</scope>
    <source>
        <strain evidence="1">G02</strain>
    </source>
</reference>
<reference evidence="1" key="1">
    <citation type="submission" date="2020-06" db="EMBL/GenBank/DDBJ databases">
        <authorList>
            <person name="Li T."/>
            <person name="Hu X."/>
            <person name="Zhang T."/>
            <person name="Song X."/>
            <person name="Zhang H."/>
            <person name="Dai N."/>
            <person name="Sheng W."/>
            <person name="Hou X."/>
            <person name="Wei L."/>
        </authorList>
    </citation>
    <scope>NUCLEOTIDE SEQUENCE</scope>
    <source>
        <strain evidence="1">G02</strain>
        <tissue evidence="1">Leaf</tissue>
    </source>
</reference>
<sequence length="51" mass="5721">MVSKVVKVVYDKVVNNREVDCDDDLIGLEALLDNDTLMQKLTPSPHCVHLP</sequence>